<evidence type="ECO:0008006" key="4">
    <source>
        <dbReference type="Google" id="ProtNLM"/>
    </source>
</evidence>
<comment type="caution">
    <text evidence="2">The sequence shown here is derived from an EMBL/GenBank/DDBJ whole genome shotgun (WGS) entry which is preliminary data.</text>
</comment>
<dbReference type="AlphaFoldDB" id="A0A9P3CDJ0"/>
<dbReference type="EMBL" id="BOLY01000003">
    <property type="protein sequence ID" value="GIZ41262.1"/>
    <property type="molecule type" value="Genomic_DNA"/>
</dbReference>
<name>A0A9P3CDJ0_9PEZI</name>
<evidence type="ECO:0000313" key="2">
    <source>
        <dbReference type="EMBL" id="GIZ41262.1"/>
    </source>
</evidence>
<dbReference type="OrthoDB" id="2118965at2759"/>
<proteinExistence type="predicted"/>
<gene>
    <name evidence="2" type="ORF">CKM354_000457400</name>
</gene>
<feature type="compositionally biased region" description="Low complexity" evidence="1">
    <location>
        <begin position="427"/>
        <end position="439"/>
    </location>
</feature>
<sequence length="450" mass="47495">MDEARKAVEAFMARNGRHDTTVHETVAPAVTQEVLTRREHQDITRAVDKEFHQDHYHTSVQPITTEEHREEQHHAVVQPVDEHNFEHDDPAETTKHLAAVDAEHRDTFESVVAERTTTELPTIEGQHIHHHVHERIQPVIQKQTFEYHVFHVVMPVREIHHNAAQHYSTSSLPTVTLDDFKRAGGQLNGREERYDAFEGEPRSVGQAHGSPLAAAPGSGSATDASASAPKAPADGSAAAAPARPSRVATFANPLTTTPAPVAASQQDPTTIASRTEANSGVFRPPTRAPTAPATLASASAAAPTIDNSTVPAPQPAAPAPAPAAADNAATAQPTNAAATQPAVAPAAPAPPTRDPAAPASLNGGPGAGTLSMQPDGSIASNHPLMRPPTLLSQDAYRQGPGRASAVRPHARHVRTTSTSMRTRPDRTPSAPADRPAASDPADRPLPGAPQ</sequence>
<feature type="compositionally biased region" description="Low complexity" evidence="1">
    <location>
        <begin position="207"/>
        <end position="243"/>
    </location>
</feature>
<dbReference type="GeneID" id="68290149"/>
<feature type="compositionally biased region" description="Polar residues" evidence="1">
    <location>
        <begin position="370"/>
        <end position="380"/>
    </location>
</feature>
<feature type="region of interest" description="Disordered" evidence="1">
    <location>
        <begin position="199"/>
        <end position="243"/>
    </location>
</feature>
<organism evidence="2 3">
    <name type="scientific">Cercospora kikuchii</name>
    <dbReference type="NCBI Taxonomy" id="84275"/>
    <lineage>
        <taxon>Eukaryota</taxon>
        <taxon>Fungi</taxon>
        <taxon>Dikarya</taxon>
        <taxon>Ascomycota</taxon>
        <taxon>Pezizomycotina</taxon>
        <taxon>Dothideomycetes</taxon>
        <taxon>Dothideomycetidae</taxon>
        <taxon>Mycosphaerellales</taxon>
        <taxon>Mycosphaerellaceae</taxon>
        <taxon>Cercospora</taxon>
    </lineage>
</organism>
<dbReference type="PANTHER" id="PTHR38703">
    <property type="entry name" value="CHROMOSOME 8, WHOLE GENOME SHOTGUN SEQUENCE"/>
    <property type="match status" value="1"/>
</dbReference>
<evidence type="ECO:0000256" key="1">
    <source>
        <dbReference type="SAM" id="MobiDB-lite"/>
    </source>
</evidence>
<feature type="compositionally biased region" description="Low complexity" evidence="1">
    <location>
        <begin position="283"/>
        <end position="304"/>
    </location>
</feature>
<feature type="compositionally biased region" description="Low complexity" evidence="1">
    <location>
        <begin position="322"/>
        <end position="346"/>
    </location>
</feature>
<protein>
    <recommendedName>
        <fullName evidence="4">Allergen</fullName>
    </recommendedName>
</protein>
<feature type="region of interest" description="Disordered" evidence="1">
    <location>
        <begin position="275"/>
        <end position="450"/>
    </location>
</feature>
<reference evidence="2 3" key="1">
    <citation type="submission" date="2021-01" db="EMBL/GenBank/DDBJ databases">
        <title>Cercospora kikuchii MAFF 305040 whole genome shotgun sequence.</title>
        <authorList>
            <person name="Kashiwa T."/>
            <person name="Suzuki T."/>
        </authorList>
    </citation>
    <scope>NUCLEOTIDE SEQUENCE [LARGE SCALE GENOMIC DNA]</scope>
    <source>
        <strain evidence="2 3">MAFF 305040</strain>
    </source>
</reference>
<dbReference type="PANTHER" id="PTHR38703:SF1">
    <property type="entry name" value="ALLERGEN"/>
    <property type="match status" value="1"/>
</dbReference>
<dbReference type="Proteomes" id="UP000825890">
    <property type="component" value="Unassembled WGS sequence"/>
</dbReference>
<feature type="compositionally biased region" description="Pro residues" evidence="1">
    <location>
        <begin position="312"/>
        <end position="321"/>
    </location>
</feature>
<dbReference type="RefSeq" id="XP_044655749.1">
    <property type="nucleotide sequence ID" value="XM_044799814.1"/>
</dbReference>
<evidence type="ECO:0000313" key="3">
    <source>
        <dbReference type="Proteomes" id="UP000825890"/>
    </source>
</evidence>
<keyword evidence="3" id="KW-1185">Reference proteome</keyword>
<accession>A0A9P3CDJ0</accession>